<dbReference type="PANTHER" id="PTHR24093:SF369">
    <property type="entry name" value="CALCIUM-TRANSPORTING ATPASE"/>
    <property type="match status" value="1"/>
</dbReference>
<dbReference type="Gene3D" id="3.40.50.1000">
    <property type="entry name" value="HAD superfamily/HAD-like"/>
    <property type="match status" value="1"/>
</dbReference>
<name>A0A445HPZ8_GLYSO</name>
<dbReference type="SMR" id="A0A445HPZ8"/>
<comment type="subcellular location">
    <subcellularLocation>
        <location evidence="1">Endomembrane system</location>
        <topology evidence="1">Multi-pass membrane protein</topology>
    </subcellularLocation>
</comment>
<dbReference type="GO" id="GO:0005886">
    <property type="term" value="C:plasma membrane"/>
    <property type="evidence" value="ECO:0007669"/>
    <property type="project" value="TreeGrafter"/>
</dbReference>
<organism evidence="3 4">
    <name type="scientific">Glycine soja</name>
    <name type="common">Wild soybean</name>
    <dbReference type="NCBI Taxonomy" id="3848"/>
    <lineage>
        <taxon>Eukaryota</taxon>
        <taxon>Viridiplantae</taxon>
        <taxon>Streptophyta</taxon>
        <taxon>Embryophyta</taxon>
        <taxon>Tracheophyta</taxon>
        <taxon>Spermatophyta</taxon>
        <taxon>Magnoliopsida</taxon>
        <taxon>eudicotyledons</taxon>
        <taxon>Gunneridae</taxon>
        <taxon>Pentapetalae</taxon>
        <taxon>rosids</taxon>
        <taxon>fabids</taxon>
        <taxon>Fabales</taxon>
        <taxon>Fabaceae</taxon>
        <taxon>Papilionoideae</taxon>
        <taxon>50 kb inversion clade</taxon>
        <taxon>NPAAA clade</taxon>
        <taxon>indigoferoid/millettioid clade</taxon>
        <taxon>Phaseoleae</taxon>
        <taxon>Glycine</taxon>
        <taxon>Glycine subgen. Soja</taxon>
    </lineage>
</organism>
<protein>
    <submittedName>
        <fullName evidence="3">Calcium-transporting ATPase 8, plasma membrane-type</fullName>
    </submittedName>
</protein>
<proteinExistence type="predicted"/>
<evidence type="ECO:0000313" key="3">
    <source>
        <dbReference type="EMBL" id="RZB75858.1"/>
    </source>
</evidence>
<comment type="caution">
    <text evidence="3">The sequence shown here is derived from an EMBL/GenBank/DDBJ whole genome shotgun (WGS) entry which is preliminary data.</text>
</comment>
<accession>A0A445HPZ8</accession>
<dbReference type="GO" id="GO:0005388">
    <property type="term" value="F:P-type calcium transporter activity"/>
    <property type="evidence" value="ECO:0007669"/>
    <property type="project" value="TreeGrafter"/>
</dbReference>
<dbReference type="PANTHER" id="PTHR24093">
    <property type="entry name" value="CATION TRANSPORTING ATPASE"/>
    <property type="match status" value="1"/>
</dbReference>
<keyword evidence="2" id="KW-0460">Magnesium</keyword>
<keyword evidence="4" id="KW-1185">Reference proteome</keyword>
<sequence length="166" mass="18701">MESDDGGKRGAPLASMAVLWKPCQRRRLRQKAKVKLEKCRDSFDLQCHSKRALFRLRNALCMACAVKVITGDNVNLKIYCSDTLFLADIGLAMGIQGIEVAKESSDIIILDDNFASVVKSIPTTRSRWQSNPTNVECHPPEVLLQLTYTLNPMLYYFPYSSLLSQK</sequence>
<evidence type="ECO:0000256" key="1">
    <source>
        <dbReference type="ARBA" id="ARBA00004127"/>
    </source>
</evidence>
<gene>
    <name evidence="3" type="ORF">D0Y65_034381</name>
</gene>
<dbReference type="GO" id="GO:0012505">
    <property type="term" value="C:endomembrane system"/>
    <property type="evidence" value="ECO:0007669"/>
    <property type="project" value="UniProtKB-SubCell"/>
</dbReference>
<evidence type="ECO:0000256" key="2">
    <source>
        <dbReference type="ARBA" id="ARBA00022842"/>
    </source>
</evidence>
<dbReference type="Proteomes" id="UP000289340">
    <property type="component" value="Chromosome 12"/>
</dbReference>
<dbReference type="EMBL" id="QZWG01000012">
    <property type="protein sequence ID" value="RZB75858.1"/>
    <property type="molecule type" value="Genomic_DNA"/>
</dbReference>
<dbReference type="SUPFAM" id="SSF56784">
    <property type="entry name" value="HAD-like"/>
    <property type="match status" value="1"/>
</dbReference>
<reference evidence="3 4" key="1">
    <citation type="submission" date="2018-09" db="EMBL/GenBank/DDBJ databases">
        <title>A high-quality reference genome of wild soybean provides a powerful tool to mine soybean genomes.</title>
        <authorList>
            <person name="Xie M."/>
            <person name="Chung C.Y.L."/>
            <person name="Li M.-W."/>
            <person name="Wong F.-L."/>
            <person name="Chan T.-F."/>
            <person name="Lam H.-M."/>
        </authorList>
    </citation>
    <scope>NUCLEOTIDE SEQUENCE [LARGE SCALE GENOMIC DNA]</scope>
    <source>
        <strain evidence="4">cv. W05</strain>
        <tissue evidence="3">Hypocotyl of etiolated seedlings</tissue>
    </source>
</reference>
<dbReference type="InterPro" id="IPR023214">
    <property type="entry name" value="HAD_sf"/>
</dbReference>
<dbReference type="AlphaFoldDB" id="A0A445HPZ8"/>
<dbReference type="InterPro" id="IPR036412">
    <property type="entry name" value="HAD-like_sf"/>
</dbReference>
<evidence type="ECO:0000313" key="4">
    <source>
        <dbReference type="Proteomes" id="UP000289340"/>
    </source>
</evidence>